<dbReference type="InterPro" id="IPR049830">
    <property type="entry name" value="HndD"/>
</dbReference>
<keyword evidence="6" id="KW-0560">Oxidoreductase</keyword>
<evidence type="ECO:0000256" key="5">
    <source>
        <dbReference type="ARBA" id="ARBA00022737"/>
    </source>
</evidence>
<dbReference type="Gene3D" id="3.40.50.1780">
    <property type="match status" value="1"/>
</dbReference>
<keyword evidence="2" id="KW-0004">4Fe-4S</keyword>
<protein>
    <submittedName>
        <fullName evidence="12">Ferredoxin</fullName>
    </submittedName>
</protein>
<dbReference type="SUPFAM" id="SSF54862">
    <property type="entry name" value="4Fe-4S ferredoxins"/>
    <property type="match status" value="1"/>
</dbReference>
<dbReference type="InterPro" id="IPR013352">
    <property type="entry name" value="Fe_hydrogenase_subset"/>
</dbReference>
<evidence type="ECO:0000256" key="7">
    <source>
        <dbReference type="ARBA" id="ARBA00023004"/>
    </source>
</evidence>
<gene>
    <name evidence="12" type="ORF">C7U56_11200</name>
</gene>
<dbReference type="SUPFAM" id="SSF54292">
    <property type="entry name" value="2Fe-2S ferredoxin-like"/>
    <property type="match status" value="1"/>
</dbReference>
<keyword evidence="7" id="KW-0408">Iron</keyword>
<dbReference type="Gene3D" id="3.30.70.20">
    <property type="match status" value="1"/>
</dbReference>
<dbReference type="PROSITE" id="PS00198">
    <property type="entry name" value="4FE4S_FER_1"/>
    <property type="match status" value="1"/>
</dbReference>
<keyword evidence="13" id="KW-1185">Reference proteome</keyword>
<dbReference type="AlphaFoldDB" id="A0A2T3FPD9"/>
<evidence type="ECO:0000256" key="8">
    <source>
        <dbReference type="ARBA" id="ARBA00023014"/>
    </source>
</evidence>
<dbReference type="InterPro" id="IPR004108">
    <property type="entry name" value="Fe_hydrogenase_lsu_C"/>
</dbReference>
<dbReference type="GO" id="GO:0051537">
    <property type="term" value="F:2 iron, 2 sulfur cluster binding"/>
    <property type="evidence" value="ECO:0007669"/>
    <property type="project" value="UniProtKB-KW"/>
</dbReference>
<evidence type="ECO:0000256" key="1">
    <source>
        <dbReference type="ARBA" id="ARBA00001966"/>
    </source>
</evidence>
<accession>A0A2T3FPD9</accession>
<evidence type="ECO:0000256" key="4">
    <source>
        <dbReference type="ARBA" id="ARBA00022723"/>
    </source>
</evidence>
<feature type="domain" description="4Fe-4S ferredoxin-type" evidence="10">
    <location>
        <begin position="182"/>
        <end position="210"/>
    </location>
</feature>
<comment type="cofactor">
    <cofactor evidence="1">
        <name>[4Fe-4S] cluster</name>
        <dbReference type="ChEBI" id="CHEBI:49883"/>
    </cofactor>
</comment>
<dbReference type="PROSITE" id="PS51379">
    <property type="entry name" value="4FE4S_FER_2"/>
    <property type="match status" value="2"/>
</dbReference>
<feature type="domain" description="4Fe-4S ferredoxin-type" evidence="10">
    <location>
        <begin position="138"/>
        <end position="168"/>
    </location>
</feature>
<comment type="caution">
    <text evidence="12">The sequence shown here is derived from an EMBL/GenBank/DDBJ whole genome shotgun (WGS) entry which is preliminary data.</text>
</comment>
<dbReference type="Pfam" id="PF02906">
    <property type="entry name" value="Fe_hyd_lg_C"/>
    <property type="match status" value="1"/>
</dbReference>
<dbReference type="PROSITE" id="PS00641">
    <property type="entry name" value="COMPLEX1_75K_1"/>
    <property type="match status" value="1"/>
</dbReference>
<evidence type="ECO:0000313" key="12">
    <source>
        <dbReference type="EMBL" id="PST37121.1"/>
    </source>
</evidence>
<dbReference type="GO" id="GO:0016020">
    <property type="term" value="C:membrane"/>
    <property type="evidence" value="ECO:0007669"/>
    <property type="project" value="InterPro"/>
</dbReference>
<dbReference type="Pfam" id="PF12838">
    <property type="entry name" value="Fer4_7"/>
    <property type="match status" value="1"/>
</dbReference>
<dbReference type="Pfam" id="PF10588">
    <property type="entry name" value="NADH-G_4Fe-4S_3"/>
    <property type="match status" value="1"/>
</dbReference>
<evidence type="ECO:0000256" key="3">
    <source>
        <dbReference type="ARBA" id="ARBA00022714"/>
    </source>
</evidence>
<dbReference type="Gene3D" id="3.10.20.740">
    <property type="match status" value="1"/>
</dbReference>
<keyword evidence="5" id="KW-0677">Repeat</keyword>
<dbReference type="InterPro" id="IPR036010">
    <property type="entry name" value="2Fe-2S_ferredoxin-like_sf"/>
</dbReference>
<dbReference type="InterPro" id="IPR009016">
    <property type="entry name" value="Fe_hydrogenase"/>
</dbReference>
<evidence type="ECO:0000259" key="10">
    <source>
        <dbReference type="PROSITE" id="PS51379"/>
    </source>
</evidence>
<dbReference type="SMART" id="SM00929">
    <property type="entry name" value="NADH-G_4Fe-4S_3"/>
    <property type="match status" value="1"/>
</dbReference>
<evidence type="ECO:0000256" key="2">
    <source>
        <dbReference type="ARBA" id="ARBA00022485"/>
    </source>
</evidence>
<dbReference type="InterPro" id="IPR001041">
    <property type="entry name" value="2Fe-2S_ferredoxin-type"/>
</dbReference>
<reference evidence="12 13" key="1">
    <citation type="submission" date="2018-03" db="EMBL/GenBank/DDBJ databases">
        <title>Lachnoclostridium SNUG30386 gen.nov., sp.nov., isolated from human faeces.</title>
        <authorList>
            <person name="Seo B."/>
            <person name="Jeon K."/>
            <person name="Ko G."/>
        </authorList>
    </citation>
    <scope>NUCLEOTIDE SEQUENCE [LARGE SCALE GENOMIC DNA]</scope>
    <source>
        <strain evidence="12 13">SNUG30386</strain>
    </source>
</reference>
<feature type="domain" description="2Fe-2S ferredoxin-type" evidence="9">
    <location>
        <begin position="1"/>
        <end position="78"/>
    </location>
</feature>
<dbReference type="FunFam" id="3.30.70.20:FF:000035">
    <property type="entry name" value="Iron hydrogenase 1"/>
    <property type="match status" value="1"/>
</dbReference>
<dbReference type="PANTHER" id="PTHR11615">
    <property type="entry name" value="NITRATE, FORMATE, IRON DEHYDROGENASE"/>
    <property type="match status" value="1"/>
</dbReference>
<dbReference type="GO" id="GO:0008901">
    <property type="term" value="F:ferredoxin hydrogenase activity"/>
    <property type="evidence" value="ECO:0007669"/>
    <property type="project" value="InterPro"/>
</dbReference>
<evidence type="ECO:0000313" key="13">
    <source>
        <dbReference type="Proteomes" id="UP000241048"/>
    </source>
</evidence>
<dbReference type="NCBIfam" id="TIGR02512">
    <property type="entry name" value="FeFe_hydrog_A"/>
    <property type="match status" value="1"/>
</dbReference>
<dbReference type="GO" id="GO:0051539">
    <property type="term" value="F:4 iron, 4 sulfur cluster binding"/>
    <property type="evidence" value="ECO:0007669"/>
    <property type="project" value="UniProtKB-KW"/>
</dbReference>
<dbReference type="Pfam" id="PF13510">
    <property type="entry name" value="Fer2_4"/>
    <property type="match status" value="1"/>
</dbReference>
<dbReference type="InterPro" id="IPR036991">
    <property type="entry name" value="Fe_hydrogenase_ssu_sf"/>
</dbReference>
<dbReference type="InterPro" id="IPR019574">
    <property type="entry name" value="NADH_UbQ_OxRdtase_Gsu_4Fe4S-bd"/>
</dbReference>
<dbReference type="InterPro" id="IPR017896">
    <property type="entry name" value="4Fe4S_Fe-S-bd"/>
</dbReference>
<evidence type="ECO:0000256" key="6">
    <source>
        <dbReference type="ARBA" id="ARBA00023002"/>
    </source>
</evidence>
<dbReference type="GO" id="GO:0005506">
    <property type="term" value="F:iron ion binding"/>
    <property type="evidence" value="ECO:0007669"/>
    <property type="project" value="InterPro"/>
</dbReference>
<sequence length="573" mass="63110">MVHLTIDGQPVEVEEGTTILQAAKKACIHIPTLCYHEDLSIKAVCRICVVEVEGQRLLPTACSTPVSEGMVVQTASPKVLKARRNILELIFARHPQECLVCPKDGKCDLQKVAQDVGMHLDIRYDKQLRHQKEDWSSPAIMRNPQKCILCGRCMEVCNEIQGINVLSKENRGFHTLIAPAYGEKLADTNCINCGQCVQVCPTGALTVHYHTYGLYRQKELGKKLIIQVAPSVRITLAEALGEQPGVVSTGRLVSALKRLGFYKVFDSDFSADLTILEEGTELLNRLQNGGTLPMITSCCPAWVKYCETYAPEYTKHLSTAKSPQQMFGALIKTWFAKREGIDPGEICSVSVMPCTAKKFECTRPEMRDSGYQDVDISITVQELAALIRAGGIDFSELPDTPFDDPFGEGSGAGLIFGATGGVMEAALRTVYAVVTGKEMEHLDYTPVRGFEGIKESQVDLNGRVIKVAVAHGIKNAKILLEKVKNGTADYQFIEIMACPGGCIGGGGNPPKTWSIMEKRKKAIYEAEAELPVRQSHKNPAIQKIYETYLGEPCGELSHKLLHTEYCNRQDLLQ</sequence>
<dbReference type="InterPro" id="IPR003149">
    <property type="entry name" value="Fe_hydrogenase_ssu"/>
</dbReference>
<dbReference type="GO" id="GO:0042773">
    <property type="term" value="P:ATP synthesis coupled electron transport"/>
    <property type="evidence" value="ECO:0007669"/>
    <property type="project" value="InterPro"/>
</dbReference>
<dbReference type="PROSITE" id="PS51085">
    <property type="entry name" value="2FE2S_FER_2"/>
    <property type="match status" value="1"/>
</dbReference>
<dbReference type="PROSITE" id="PS51839">
    <property type="entry name" value="4FE4S_HC3"/>
    <property type="match status" value="1"/>
</dbReference>
<dbReference type="SMART" id="SM00902">
    <property type="entry name" value="Fe_hyd_SSU"/>
    <property type="match status" value="1"/>
</dbReference>
<evidence type="ECO:0000259" key="11">
    <source>
        <dbReference type="PROSITE" id="PS51839"/>
    </source>
</evidence>
<dbReference type="SUPFAM" id="SSF53920">
    <property type="entry name" value="Fe-only hydrogenase"/>
    <property type="match status" value="1"/>
</dbReference>
<name>A0A2T3FPD9_9CLOT</name>
<dbReference type="Gene3D" id="3.40.950.10">
    <property type="entry name" value="Fe-only Hydrogenase (Larger Subunit), Chain L, domain 3"/>
    <property type="match status" value="1"/>
</dbReference>
<dbReference type="InterPro" id="IPR000283">
    <property type="entry name" value="NADH_UbQ_OxRdtase_75kDa_su_CS"/>
</dbReference>
<proteinExistence type="predicted"/>
<dbReference type="Gene3D" id="4.10.260.20">
    <property type="entry name" value="Iron hydrogenase, small subunit"/>
    <property type="match status" value="1"/>
</dbReference>
<dbReference type="NCBIfam" id="NF040763">
    <property type="entry name" value="FeFe_hydrog_A6"/>
    <property type="match status" value="1"/>
</dbReference>
<dbReference type="InterPro" id="IPR017900">
    <property type="entry name" value="4Fe4S_Fe_S_CS"/>
</dbReference>
<evidence type="ECO:0000259" key="9">
    <source>
        <dbReference type="PROSITE" id="PS51085"/>
    </source>
</evidence>
<dbReference type="Pfam" id="PF02256">
    <property type="entry name" value="Fe_hyd_SSU"/>
    <property type="match status" value="1"/>
</dbReference>
<keyword evidence="8" id="KW-0411">Iron-sulfur</keyword>
<keyword evidence="3" id="KW-0001">2Fe-2S</keyword>
<organism evidence="12 13">
    <name type="scientific">Clostridium fessum</name>
    <dbReference type="NCBI Taxonomy" id="2126740"/>
    <lineage>
        <taxon>Bacteria</taxon>
        <taxon>Bacillati</taxon>
        <taxon>Bacillota</taxon>
        <taxon>Clostridia</taxon>
        <taxon>Eubacteriales</taxon>
        <taxon>Clostridiaceae</taxon>
        <taxon>Clostridium</taxon>
    </lineage>
</organism>
<dbReference type="InterPro" id="IPR050340">
    <property type="entry name" value="Cytosolic_Fe-S_CAF"/>
</dbReference>
<dbReference type="GO" id="GO:0008137">
    <property type="term" value="F:NADH dehydrogenase (ubiquinone) activity"/>
    <property type="evidence" value="ECO:0007669"/>
    <property type="project" value="InterPro"/>
</dbReference>
<dbReference type="CDD" id="cd00207">
    <property type="entry name" value="fer2"/>
    <property type="match status" value="1"/>
</dbReference>
<keyword evidence="4" id="KW-0479">Metal-binding</keyword>
<dbReference type="FunFam" id="3.10.20.740:FF:000005">
    <property type="entry name" value="NADH:ubiquinone oxidoreductase subunit"/>
    <property type="match status" value="1"/>
</dbReference>
<dbReference type="EMBL" id="PYLO01000003">
    <property type="protein sequence ID" value="PST37121.1"/>
    <property type="molecule type" value="Genomic_DNA"/>
</dbReference>
<dbReference type="Proteomes" id="UP000241048">
    <property type="component" value="Unassembled WGS sequence"/>
</dbReference>
<feature type="domain" description="4Fe-4S His(Cys)3-ligated-type" evidence="11">
    <location>
        <begin position="78"/>
        <end position="117"/>
    </location>
</feature>